<dbReference type="PATRIC" id="fig|630626.3.peg.1429"/>
<evidence type="ECO:0000256" key="4">
    <source>
        <dbReference type="ARBA" id="ARBA00022679"/>
    </source>
</evidence>
<evidence type="ECO:0000256" key="3">
    <source>
        <dbReference type="ARBA" id="ARBA00022603"/>
    </source>
</evidence>
<dbReference type="Pfam" id="PF13847">
    <property type="entry name" value="Methyltransf_31"/>
    <property type="match status" value="1"/>
</dbReference>
<keyword evidence="3" id="KW-0489">Methyltransferase</keyword>
<dbReference type="InterPro" id="IPR025714">
    <property type="entry name" value="Methyltranfer_dom"/>
</dbReference>
<dbReference type="STRING" id="630626.EBL_c14810"/>
<dbReference type="HOGENOM" id="CLU_094143_0_0_6"/>
<evidence type="ECO:0000313" key="7">
    <source>
        <dbReference type="EMBL" id="AFJ46583.1"/>
    </source>
</evidence>
<gene>
    <name evidence="7" type="primary">cbiT</name>
    <name evidence="7" type="ordered locus">EBL_c14810</name>
</gene>
<feature type="domain" description="Methyltransferase" evidence="6">
    <location>
        <begin position="30"/>
        <end position="139"/>
    </location>
</feature>
<comment type="pathway">
    <text evidence="1">Cofactor biosynthesis; adenosylcobalamin biosynthesis.</text>
</comment>
<dbReference type="NCBIfam" id="TIGR02469">
    <property type="entry name" value="CbiT"/>
    <property type="match status" value="1"/>
</dbReference>
<sequence>MKDELFLRGQQVPMTKEAVRALALSRLELHNATTLIDVGAGTGSISLEAALQYPRLRVTAIERKPEALALMAENCRHFGCEDNIRLLQGEAPLPLAQRADAIFIGGSGGQLAALTDWALAHLNPGGRLVMTFILLENLHQALAHLSARPVANLDCQQIQQSALTRLGQGHYFKPNNPVYLMSCTLEAAYDARY</sequence>
<dbReference type="InterPro" id="IPR014008">
    <property type="entry name" value="Cbl_synth_MTase_CbiT"/>
</dbReference>
<dbReference type="GO" id="GO:0009236">
    <property type="term" value="P:cobalamin biosynthetic process"/>
    <property type="evidence" value="ECO:0007669"/>
    <property type="project" value="UniProtKB-UniPathway"/>
</dbReference>
<evidence type="ECO:0000256" key="1">
    <source>
        <dbReference type="ARBA" id="ARBA00004953"/>
    </source>
</evidence>
<keyword evidence="2" id="KW-0169">Cobalamin biosynthesis</keyword>
<dbReference type="RefSeq" id="WP_002440005.1">
    <property type="nucleotide sequence ID" value="NC_017910.1"/>
</dbReference>
<dbReference type="KEGG" id="ebt:EBL_c14810"/>
<keyword evidence="5" id="KW-0949">S-adenosyl-L-methionine</keyword>
<evidence type="ECO:0000256" key="2">
    <source>
        <dbReference type="ARBA" id="ARBA00022573"/>
    </source>
</evidence>
<dbReference type="Gene3D" id="3.40.50.150">
    <property type="entry name" value="Vaccinia Virus protein VP39"/>
    <property type="match status" value="1"/>
</dbReference>
<accession>I2B7S9</accession>
<keyword evidence="4" id="KW-0808">Transferase</keyword>
<dbReference type="NCBIfam" id="NF006138">
    <property type="entry name" value="PRK08287.1"/>
    <property type="match status" value="1"/>
</dbReference>
<dbReference type="GO" id="GO:0008276">
    <property type="term" value="F:protein methyltransferase activity"/>
    <property type="evidence" value="ECO:0007669"/>
    <property type="project" value="InterPro"/>
</dbReference>
<organism evidence="7 8">
    <name type="scientific">Shimwellia blattae (strain ATCC 29907 / DSM 4481 / JCM 1650 / NBRC 105725 / CDC 9005-74)</name>
    <name type="common">Escherichia blattae</name>
    <dbReference type="NCBI Taxonomy" id="630626"/>
    <lineage>
        <taxon>Bacteria</taxon>
        <taxon>Pseudomonadati</taxon>
        <taxon>Pseudomonadota</taxon>
        <taxon>Gammaproteobacteria</taxon>
        <taxon>Enterobacterales</taxon>
        <taxon>Enterobacteriaceae</taxon>
        <taxon>Shimwellia</taxon>
    </lineage>
</organism>
<dbReference type="AlphaFoldDB" id="I2B7S9"/>
<evidence type="ECO:0000256" key="5">
    <source>
        <dbReference type="ARBA" id="ARBA00022691"/>
    </source>
</evidence>
<dbReference type="Proteomes" id="UP000001955">
    <property type="component" value="Chromosome"/>
</dbReference>
<accession>K6VD46</accession>
<evidence type="ECO:0000313" key="8">
    <source>
        <dbReference type="Proteomes" id="UP000001955"/>
    </source>
</evidence>
<dbReference type="UniPathway" id="UPA00148"/>
<dbReference type="OrthoDB" id="9787825at2"/>
<dbReference type="GO" id="GO:0032259">
    <property type="term" value="P:methylation"/>
    <property type="evidence" value="ECO:0007669"/>
    <property type="project" value="UniProtKB-KW"/>
</dbReference>
<dbReference type="EMBL" id="CP001560">
    <property type="protein sequence ID" value="AFJ46583.1"/>
    <property type="molecule type" value="Genomic_DNA"/>
</dbReference>
<protein>
    <submittedName>
        <fullName evidence="7">Precorrin-8w decarboxylase CbiT</fullName>
    </submittedName>
</protein>
<dbReference type="InterPro" id="IPR050714">
    <property type="entry name" value="Cobalamin_biosynth_MTase"/>
</dbReference>
<name>I2B7S9_SHIBC</name>
<proteinExistence type="predicted"/>
<keyword evidence="8" id="KW-1185">Reference proteome</keyword>
<evidence type="ECO:0000259" key="6">
    <source>
        <dbReference type="Pfam" id="PF13847"/>
    </source>
</evidence>
<dbReference type="PANTHER" id="PTHR43182">
    <property type="entry name" value="COBALT-PRECORRIN-6B C(15)-METHYLTRANSFERASE (DECARBOXYLATING)"/>
    <property type="match status" value="1"/>
</dbReference>
<dbReference type="CDD" id="cd02440">
    <property type="entry name" value="AdoMet_MTases"/>
    <property type="match status" value="1"/>
</dbReference>
<reference evidence="7 8" key="1">
    <citation type="journal article" date="2012" name="J. Bacteriol.">
        <title>Complete genome sequence of the B12-producing Shimwellia blattae strain DSM 4481, isolated from a cockroach.</title>
        <authorList>
            <person name="Brzuszkiewicz E."/>
            <person name="Waschkowitz T."/>
            <person name="Wiezer A."/>
            <person name="Daniel R."/>
        </authorList>
    </citation>
    <scope>NUCLEOTIDE SEQUENCE [LARGE SCALE GENOMIC DNA]</scope>
    <source>
        <strain evidence="8">ATCC 29907 / DSM 4481 / JCM 1650 / NBRC 105725 / CDC 9005-74</strain>
    </source>
</reference>
<dbReference type="SUPFAM" id="SSF53335">
    <property type="entry name" value="S-adenosyl-L-methionine-dependent methyltransferases"/>
    <property type="match status" value="1"/>
</dbReference>
<dbReference type="PANTHER" id="PTHR43182:SF1">
    <property type="entry name" value="COBALT-PRECORRIN-7 C(5)-METHYLTRANSFERASE"/>
    <property type="match status" value="1"/>
</dbReference>
<dbReference type="InterPro" id="IPR029063">
    <property type="entry name" value="SAM-dependent_MTases_sf"/>
</dbReference>
<dbReference type="eggNOG" id="COG2242">
    <property type="taxonomic scope" value="Bacteria"/>
</dbReference>